<dbReference type="AlphaFoldDB" id="A0A9P4LFP6"/>
<keyword evidence="8" id="KW-0378">Hydrolase</keyword>
<dbReference type="EMBL" id="ML978439">
    <property type="protein sequence ID" value="KAF2022802.1"/>
    <property type="molecule type" value="Genomic_DNA"/>
</dbReference>
<evidence type="ECO:0000256" key="2">
    <source>
        <dbReference type="ARBA" id="ARBA00022741"/>
    </source>
</evidence>
<feature type="non-terminal residue" evidence="8">
    <location>
        <position position="1"/>
    </location>
</feature>
<accession>A0A9P4LFP6</accession>
<dbReference type="OrthoDB" id="3925403at2759"/>
<evidence type="ECO:0000313" key="8">
    <source>
        <dbReference type="EMBL" id="KAF2022802.1"/>
    </source>
</evidence>
<keyword evidence="2" id="KW-0547">Nucleotide-binding</keyword>
<evidence type="ECO:0000313" key="9">
    <source>
        <dbReference type="Proteomes" id="UP000799777"/>
    </source>
</evidence>
<evidence type="ECO:0000256" key="4">
    <source>
        <dbReference type="ARBA" id="ARBA00034617"/>
    </source>
</evidence>
<evidence type="ECO:0000259" key="7">
    <source>
        <dbReference type="PROSITE" id="PS51194"/>
    </source>
</evidence>
<evidence type="ECO:0000256" key="5">
    <source>
        <dbReference type="ARBA" id="ARBA00034808"/>
    </source>
</evidence>
<dbReference type="PROSITE" id="PS51194">
    <property type="entry name" value="HELICASE_CTER"/>
    <property type="match status" value="1"/>
</dbReference>
<feature type="domain" description="Helicase ATP-binding" evidence="6">
    <location>
        <begin position="6"/>
        <end position="180"/>
    </location>
</feature>
<organism evidence="8 9">
    <name type="scientific">Setomelanomma holmii</name>
    <dbReference type="NCBI Taxonomy" id="210430"/>
    <lineage>
        <taxon>Eukaryota</taxon>
        <taxon>Fungi</taxon>
        <taxon>Dikarya</taxon>
        <taxon>Ascomycota</taxon>
        <taxon>Pezizomycotina</taxon>
        <taxon>Dothideomycetes</taxon>
        <taxon>Pleosporomycetidae</taxon>
        <taxon>Pleosporales</taxon>
        <taxon>Pleosporineae</taxon>
        <taxon>Phaeosphaeriaceae</taxon>
        <taxon>Setomelanomma</taxon>
    </lineage>
</organism>
<dbReference type="InterPro" id="IPR014001">
    <property type="entry name" value="Helicase_ATP-bd"/>
</dbReference>
<reference evidence="8" key="1">
    <citation type="journal article" date="2020" name="Stud. Mycol.">
        <title>101 Dothideomycetes genomes: a test case for predicting lifestyles and emergence of pathogens.</title>
        <authorList>
            <person name="Haridas S."/>
            <person name="Albert R."/>
            <person name="Binder M."/>
            <person name="Bloem J."/>
            <person name="Labutti K."/>
            <person name="Salamov A."/>
            <person name="Andreopoulos B."/>
            <person name="Baker S."/>
            <person name="Barry K."/>
            <person name="Bills G."/>
            <person name="Bluhm B."/>
            <person name="Cannon C."/>
            <person name="Castanera R."/>
            <person name="Culley D."/>
            <person name="Daum C."/>
            <person name="Ezra D."/>
            <person name="Gonzalez J."/>
            <person name="Henrissat B."/>
            <person name="Kuo A."/>
            <person name="Liang C."/>
            <person name="Lipzen A."/>
            <person name="Lutzoni F."/>
            <person name="Magnuson J."/>
            <person name="Mondo S."/>
            <person name="Nolan M."/>
            <person name="Ohm R."/>
            <person name="Pangilinan J."/>
            <person name="Park H.-J."/>
            <person name="Ramirez L."/>
            <person name="Alfaro M."/>
            <person name="Sun H."/>
            <person name="Tritt A."/>
            <person name="Yoshinaga Y."/>
            <person name="Zwiers L.-H."/>
            <person name="Turgeon B."/>
            <person name="Goodwin S."/>
            <person name="Spatafora J."/>
            <person name="Crous P."/>
            <person name="Grigoriev I."/>
        </authorList>
    </citation>
    <scope>NUCLEOTIDE SEQUENCE</scope>
    <source>
        <strain evidence="8">CBS 110217</strain>
    </source>
</reference>
<dbReference type="GO" id="GO:0005694">
    <property type="term" value="C:chromosome"/>
    <property type="evidence" value="ECO:0007669"/>
    <property type="project" value="TreeGrafter"/>
</dbReference>
<dbReference type="SUPFAM" id="SSF52540">
    <property type="entry name" value="P-loop containing nucleoside triphosphate hydrolases"/>
    <property type="match status" value="1"/>
</dbReference>
<dbReference type="Gene3D" id="3.40.50.300">
    <property type="entry name" value="P-loop containing nucleotide triphosphate hydrolases"/>
    <property type="match status" value="2"/>
</dbReference>
<gene>
    <name evidence="8" type="ORF">EK21DRAFT_50990</name>
</gene>
<dbReference type="EC" id="5.6.2.4" evidence="5"/>
<dbReference type="Pfam" id="PF00270">
    <property type="entry name" value="DEAD"/>
    <property type="match status" value="1"/>
</dbReference>
<dbReference type="Proteomes" id="UP000799777">
    <property type="component" value="Unassembled WGS sequence"/>
</dbReference>
<dbReference type="SMART" id="SM00487">
    <property type="entry name" value="DEXDc"/>
    <property type="match status" value="1"/>
</dbReference>
<evidence type="ECO:0000256" key="3">
    <source>
        <dbReference type="ARBA" id="ARBA00022840"/>
    </source>
</evidence>
<dbReference type="PANTHER" id="PTHR13710:SF154">
    <property type="entry name" value="RECQ HELICASE, PUTATIVE (AFU_ORTHOLOGUE AFUA_6G14720)-RELATED"/>
    <property type="match status" value="1"/>
</dbReference>
<dbReference type="GO" id="GO:0009378">
    <property type="term" value="F:four-way junction helicase activity"/>
    <property type="evidence" value="ECO:0007669"/>
    <property type="project" value="TreeGrafter"/>
</dbReference>
<feature type="non-terminal residue" evidence="8">
    <location>
        <position position="328"/>
    </location>
</feature>
<dbReference type="InterPro" id="IPR027417">
    <property type="entry name" value="P-loop_NTPase"/>
</dbReference>
<dbReference type="Pfam" id="PF00271">
    <property type="entry name" value="Helicase_C"/>
    <property type="match status" value="1"/>
</dbReference>
<dbReference type="InterPro" id="IPR011545">
    <property type="entry name" value="DEAD/DEAH_box_helicase_dom"/>
</dbReference>
<dbReference type="GO" id="GO:0005737">
    <property type="term" value="C:cytoplasm"/>
    <property type="evidence" value="ECO:0007669"/>
    <property type="project" value="TreeGrafter"/>
</dbReference>
<dbReference type="GO" id="GO:0000724">
    <property type="term" value="P:double-strand break repair via homologous recombination"/>
    <property type="evidence" value="ECO:0007669"/>
    <property type="project" value="TreeGrafter"/>
</dbReference>
<evidence type="ECO:0000256" key="1">
    <source>
        <dbReference type="ARBA" id="ARBA00005446"/>
    </source>
</evidence>
<dbReference type="GO" id="GO:0016787">
    <property type="term" value="F:hydrolase activity"/>
    <property type="evidence" value="ECO:0007669"/>
    <property type="project" value="UniProtKB-KW"/>
</dbReference>
<keyword evidence="9" id="KW-1185">Reference proteome</keyword>
<keyword evidence="3" id="KW-0067">ATP-binding</keyword>
<dbReference type="SMART" id="SM00490">
    <property type="entry name" value="HELICc"/>
    <property type="match status" value="1"/>
</dbReference>
<dbReference type="PANTHER" id="PTHR13710">
    <property type="entry name" value="DNA HELICASE RECQ FAMILY MEMBER"/>
    <property type="match status" value="1"/>
</dbReference>
<comment type="caution">
    <text evidence="8">The sequence shown here is derived from an EMBL/GenBank/DDBJ whole genome shotgun (WGS) entry which is preliminary data.</text>
</comment>
<dbReference type="GO" id="GO:0043138">
    <property type="term" value="F:3'-5' DNA helicase activity"/>
    <property type="evidence" value="ECO:0007669"/>
    <property type="project" value="UniProtKB-EC"/>
</dbReference>
<comment type="catalytic activity">
    <reaction evidence="4">
        <text>Couples ATP hydrolysis with the unwinding of duplex DNA by translocating in the 3'-5' direction.</text>
        <dbReference type="EC" id="5.6.2.4"/>
    </reaction>
</comment>
<dbReference type="GO" id="GO:0003676">
    <property type="term" value="F:nucleic acid binding"/>
    <property type="evidence" value="ECO:0007669"/>
    <property type="project" value="InterPro"/>
</dbReference>
<evidence type="ECO:0000259" key="6">
    <source>
        <dbReference type="PROSITE" id="PS51192"/>
    </source>
</evidence>
<proteinExistence type="inferred from homology"/>
<comment type="similarity">
    <text evidence="1">Belongs to the helicase family. RecQ subfamily.</text>
</comment>
<feature type="domain" description="Helicase C-terminal" evidence="7">
    <location>
        <begin position="230"/>
        <end position="328"/>
    </location>
</feature>
<dbReference type="GO" id="GO:0005524">
    <property type="term" value="F:ATP binding"/>
    <property type="evidence" value="ECO:0007669"/>
    <property type="project" value="UniProtKB-KW"/>
</dbReference>
<dbReference type="PROSITE" id="PS51192">
    <property type="entry name" value="HELICASE_ATP_BIND_1"/>
    <property type="match status" value="1"/>
</dbReference>
<sequence>QKTALYAVVQGVSLLIVVLPTGGGKTLLPVAAAVLDDAAQQKSGKPSVTILVVPFRALIKDMLVRLHNAGVKAVEWQPGAEGDYQNRRTSASIVLVSADYVGKQSGQFLSYAALLARQGVLRRVVIDECHVAITADSWQTALRRLKDVRLLPCQQVLLTATLPPSQESQLRKTMLMPGATVLRAETTQRLGARYAVVRCQQHAEVRAMAVRLARTLIDEARYLPCTAQPPLQEIESAAKGIIYCRSKVLCEELADTLGCSFYYANMETSREEVLETWQQSGGLIVSTSALGIGIDIPRVLFTLHIERPWSMVDFVQESGRMRAEGKST</sequence>
<protein>
    <recommendedName>
        <fullName evidence="5">DNA 3'-5' helicase</fullName>
        <ecNumber evidence="5">5.6.2.4</ecNumber>
    </recommendedName>
</protein>
<dbReference type="InterPro" id="IPR001650">
    <property type="entry name" value="Helicase_C-like"/>
</dbReference>
<name>A0A9P4LFP6_9PLEO</name>